<evidence type="ECO:0000313" key="3">
    <source>
        <dbReference type="Proteomes" id="UP001164676"/>
    </source>
</evidence>
<feature type="transmembrane region" description="Helical" evidence="1">
    <location>
        <begin position="7"/>
        <end position="26"/>
    </location>
</feature>
<name>A0ABY7LJ96_9GAMM</name>
<accession>A0ABY7LJ96</accession>
<evidence type="ECO:0000313" key="2">
    <source>
        <dbReference type="EMBL" id="WBA16419.1"/>
    </source>
</evidence>
<geneLocation type="plasmid" evidence="2 3">
    <name>unnamed</name>
</geneLocation>
<organism evidence="2 3">
    <name type="scientific">Salinivibrio proteolyticus</name>
    <dbReference type="NCBI Taxonomy" id="334715"/>
    <lineage>
        <taxon>Bacteria</taxon>
        <taxon>Pseudomonadati</taxon>
        <taxon>Pseudomonadota</taxon>
        <taxon>Gammaproteobacteria</taxon>
        <taxon>Vibrionales</taxon>
        <taxon>Vibrionaceae</taxon>
        <taxon>Salinivibrio</taxon>
    </lineage>
</organism>
<evidence type="ECO:0000256" key="1">
    <source>
        <dbReference type="SAM" id="Phobius"/>
    </source>
</evidence>
<reference evidence="2" key="1">
    <citation type="submission" date="2022-09" db="EMBL/GenBank/DDBJ databases">
        <authorList>
            <person name="Li Z.-J."/>
        </authorList>
    </citation>
    <scope>NUCLEOTIDE SEQUENCE</scope>
    <source>
        <strain evidence="2">TGB10</strain>
        <plasmid evidence="2">unnamed</plasmid>
    </source>
</reference>
<protein>
    <submittedName>
        <fullName evidence="2">Uncharacterized protein</fullName>
    </submittedName>
</protein>
<gene>
    <name evidence="2" type="ORF">N7E60_16950</name>
</gene>
<keyword evidence="3" id="KW-1185">Reference proteome</keyword>
<proteinExistence type="predicted"/>
<dbReference type="EMBL" id="CP114585">
    <property type="protein sequence ID" value="WBA16419.1"/>
    <property type="molecule type" value="Genomic_DNA"/>
</dbReference>
<dbReference type="RefSeq" id="WP_069586949.1">
    <property type="nucleotide sequence ID" value="NZ_CP114585.1"/>
</dbReference>
<feature type="transmembrane region" description="Helical" evidence="1">
    <location>
        <begin position="32"/>
        <end position="52"/>
    </location>
</feature>
<sequence>MDSQRFWFVLACVFTLLGVVAAYGWLVETVKFGGFIATGSLLLAMGCFRFAIKNKDPDVIFGAWGGVENAPNITEEWVGEKVLKDSIEMDPGFVGSLAWLANPDRLE</sequence>
<keyword evidence="1" id="KW-1133">Transmembrane helix</keyword>
<keyword evidence="1" id="KW-0812">Transmembrane</keyword>
<dbReference type="Proteomes" id="UP001164676">
    <property type="component" value="Plasmid unnamed"/>
</dbReference>
<keyword evidence="1" id="KW-0472">Membrane</keyword>
<keyword evidence="2" id="KW-0614">Plasmid</keyword>